<keyword evidence="3" id="KW-1185">Reference proteome</keyword>
<feature type="transmembrane region" description="Helical" evidence="1">
    <location>
        <begin position="20"/>
        <end position="41"/>
    </location>
</feature>
<proteinExistence type="predicted"/>
<accession>A0A1Y5TPN6</accession>
<gene>
    <name evidence="2" type="ORF">OCH7691_03144</name>
</gene>
<sequence>MSVHQENAETGRMDARVAVVIWLLASALGWLVIAQAVIELAR</sequence>
<keyword evidence="1" id="KW-0472">Membrane</keyword>
<evidence type="ECO:0000256" key="1">
    <source>
        <dbReference type="SAM" id="Phobius"/>
    </source>
</evidence>
<keyword evidence="1" id="KW-0812">Transmembrane</keyword>
<protein>
    <submittedName>
        <fullName evidence="2">Uncharacterized protein</fullName>
    </submittedName>
</protein>
<dbReference type="InParanoid" id="A0A1Y5TPN6"/>
<name>A0A1Y5TPN6_9PROT</name>
<dbReference type="Proteomes" id="UP000193200">
    <property type="component" value="Unassembled WGS sequence"/>
</dbReference>
<reference evidence="2 3" key="1">
    <citation type="submission" date="2017-03" db="EMBL/GenBank/DDBJ databases">
        <authorList>
            <person name="Afonso C.L."/>
            <person name="Miller P.J."/>
            <person name="Scott M.A."/>
            <person name="Spackman E."/>
            <person name="Goraichik I."/>
            <person name="Dimitrov K.M."/>
            <person name="Suarez D.L."/>
            <person name="Swayne D.E."/>
        </authorList>
    </citation>
    <scope>NUCLEOTIDE SEQUENCE [LARGE SCALE GENOMIC DNA]</scope>
    <source>
        <strain evidence="2 3">CECT 7691</strain>
    </source>
</reference>
<organism evidence="2 3">
    <name type="scientific">Oceanibacterium hippocampi</name>
    <dbReference type="NCBI Taxonomy" id="745714"/>
    <lineage>
        <taxon>Bacteria</taxon>
        <taxon>Pseudomonadati</taxon>
        <taxon>Pseudomonadota</taxon>
        <taxon>Alphaproteobacteria</taxon>
        <taxon>Sneathiellales</taxon>
        <taxon>Sneathiellaceae</taxon>
        <taxon>Oceanibacterium</taxon>
    </lineage>
</organism>
<dbReference type="RefSeq" id="WP_281251925.1">
    <property type="nucleotide sequence ID" value="NZ_FWFR01000003.1"/>
</dbReference>
<evidence type="ECO:0000313" key="3">
    <source>
        <dbReference type="Proteomes" id="UP000193200"/>
    </source>
</evidence>
<keyword evidence="1" id="KW-1133">Transmembrane helix</keyword>
<dbReference type="AlphaFoldDB" id="A0A1Y5TPN6"/>
<dbReference type="EMBL" id="FWFR01000003">
    <property type="protein sequence ID" value="SLN68989.1"/>
    <property type="molecule type" value="Genomic_DNA"/>
</dbReference>
<evidence type="ECO:0000313" key="2">
    <source>
        <dbReference type="EMBL" id="SLN68989.1"/>
    </source>
</evidence>